<name>A0A9J5X954_SOLCO</name>
<gene>
    <name evidence="2" type="ORF">H5410_044182</name>
</gene>
<reference evidence="2 3" key="1">
    <citation type="submission" date="2020-09" db="EMBL/GenBank/DDBJ databases">
        <title>De no assembly of potato wild relative species, Solanum commersonii.</title>
        <authorList>
            <person name="Cho K."/>
        </authorList>
    </citation>
    <scope>NUCLEOTIDE SEQUENCE [LARGE SCALE GENOMIC DNA]</scope>
    <source>
        <strain evidence="2">LZ3.2</strain>
        <tissue evidence="2">Leaf</tissue>
    </source>
</reference>
<accession>A0A9J5X954</accession>
<proteinExistence type="predicted"/>
<dbReference type="EMBL" id="JACXVP010000009">
    <property type="protein sequence ID" value="KAG5583748.1"/>
    <property type="molecule type" value="Genomic_DNA"/>
</dbReference>
<organism evidence="2 3">
    <name type="scientific">Solanum commersonii</name>
    <name type="common">Commerson's wild potato</name>
    <name type="synonym">Commerson's nightshade</name>
    <dbReference type="NCBI Taxonomy" id="4109"/>
    <lineage>
        <taxon>Eukaryota</taxon>
        <taxon>Viridiplantae</taxon>
        <taxon>Streptophyta</taxon>
        <taxon>Embryophyta</taxon>
        <taxon>Tracheophyta</taxon>
        <taxon>Spermatophyta</taxon>
        <taxon>Magnoliopsida</taxon>
        <taxon>eudicotyledons</taxon>
        <taxon>Gunneridae</taxon>
        <taxon>Pentapetalae</taxon>
        <taxon>asterids</taxon>
        <taxon>lamiids</taxon>
        <taxon>Solanales</taxon>
        <taxon>Solanaceae</taxon>
        <taxon>Solanoideae</taxon>
        <taxon>Solaneae</taxon>
        <taxon>Solanum</taxon>
    </lineage>
</organism>
<sequence length="100" mass="11068">MIRQSTLSTCLGSATFSKRHRKRRQIQSEAGKPSTNYQNFSALGSLMYMTPVVGLHDTGYVVVSVLHRHTNASGGKEKRAYLTSVASENFTRSQKITSSE</sequence>
<protein>
    <submittedName>
        <fullName evidence="2">Uncharacterized protein</fullName>
    </submittedName>
</protein>
<comment type="caution">
    <text evidence="2">The sequence shown here is derived from an EMBL/GenBank/DDBJ whole genome shotgun (WGS) entry which is preliminary data.</text>
</comment>
<dbReference type="Proteomes" id="UP000824120">
    <property type="component" value="Chromosome 9"/>
</dbReference>
<evidence type="ECO:0000313" key="3">
    <source>
        <dbReference type="Proteomes" id="UP000824120"/>
    </source>
</evidence>
<dbReference type="AlphaFoldDB" id="A0A9J5X954"/>
<feature type="region of interest" description="Disordered" evidence="1">
    <location>
        <begin position="13"/>
        <end position="34"/>
    </location>
</feature>
<evidence type="ECO:0000256" key="1">
    <source>
        <dbReference type="SAM" id="MobiDB-lite"/>
    </source>
</evidence>
<evidence type="ECO:0000313" key="2">
    <source>
        <dbReference type="EMBL" id="KAG5583748.1"/>
    </source>
</evidence>
<keyword evidence="3" id="KW-1185">Reference proteome</keyword>